<accession>A0A0H3DCI9</accession>
<name>A0A0H3DCI9_AMYMU</name>
<dbReference type="InterPro" id="IPR002641">
    <property type="entry name" value="PNPLA_dom"/>
</dbReference>
<protein>
    <recommendedName>
        <fullName evidence="5">PNPLA domain-containing protein</fullName>
    </recommendedName>
</protein>
<dbReference type="PATRIC" id="fig|749927.5.peg.5806"/>
<dbReference type="Proteomes" id="UP000000328">
    <property type="component" value="Chromosome"/>
</dbReference>
<feature type="active site" description="Nucleophile" evidence="4">
    <location>
        <position position="50"/>
    </location>
</feature>
<organism evidence="6 7">
    <name type="scientific">Amycolatopsis mediterranei (strain U-32)</name>
    <dbReference type="NCBI Taxonomy" id="749927"/>
    <lineage>
        <taxon>Bacteria</taxon>
        <taxon>Bacillati</taxon>
        <taxon>Actinomycetota</taxon>
        <taxon>Actinomycetes</taxon>
        <taxon>Pseudonocardiales</taxon>
        <taxon>Pseudonocardiaceae</taxon>
        <taxon>Amycolatopsis</taxon>
    </lineage>
</organism>
<dbReference type="EMBL" id="CP002000">
    <property type="protein sequence ID" value="ADJ47349.1"/>
    <property type="molecule type" value="Genomic_DNA"/>
</dbReference>
<feature type="active site" description="Proton acceptor" evidence="4">
    <location>
        <position position="192"/>
    </location>
</feature>
<evidence type="ECO:0000259" key="5">
    <source>
        <dbReference type="PROSITE" id="PS51635"/>
    </source>
</evidence>
<dbReference type="eggNOG" id="COG1752">
    <property type="taxonomic scope" value="Bacteria"/>
</dbReference>
<dbReference type="SUPFAM" id="SSF52151">
    <property type="entry name" value="FabD/lysophospholipase-like"/>
    <property type="match status" value="1"/>
</dbReference>
<dbReference type="KEGG" id="amd:AMED_5596"/>
<keyword evidence="3 4" id="KW-0443">Lipid metabolism</keyword>
<evidence type="ECO:0000256" key="4">
    <source>
        <dbReference type="PROSITE-ProRule" id="PRU01161"/>
    </source>
</evidence>
<keyword evidence="2 4" id="KW-0442">Lipid degradation</keyword>
<dbReference type="AlphaFoldDB" id="A0A0H3DCI9"/>
<evidence type="ECO:0000256" key="3">
    <source>
        <dbReference type="ARBA" id="ARBA00023098"/>
    </source>
</evidence>
<dbReference type="OrthoDB" id="2339873at2"/>
<evidence type="ECO:0000313" key="6">
    <source>
        <dbReference type="EMBL" id="ADJ47349.1"/>
    </source>
</evidence>
<dbReference type="GeneID" id="92873286"/>
<dbReference type="InterPro" id="IPR016035">
    <property type="entry name" value="Acyl_Trfase/lysoPLipase"/>
</dbReference>
<evidence type="ECO:0000256" key="2">
    <source>
        <dbReference type="ARBA" id="ARBA00022963"/>
    </source>
</evidence>
<dbReference type="InterPro" id="IPR050301">
    <property type="entry name" value="NTE"/>
</dbReference>
<gene>
    <name evidence="6" type="ordered locus">AMED_5596</name>
</gene>
<dbReference type="GO" id="GO:0016787">
    <property type="term" value="F:hydrolase activity"/>
    <property type="evidence" value="ECO:0007669"/>
    <property type="project" value="UniProtKB-UniRule"/>
</dbReference>
<feature type="short sequence motif" description="DGA/G" evidence="4">
    <location>
        <begin position="192"/>
        <end position="194"/>
    </location>
</feature>
<sequence>MILQGNGSPTRAVVLGGGGTVGVAWQTGLLAGLREAGVDLSEASSIVGTSAGSLVGALLSSGRDVTDALAVLAAVGHKLDFAVLAAGEESFLSASRQAALAADPRQALRAIGSAVREATTTLTEDDYLGLLDILDGVAWPPGFRCTAVDSGTGELVVWGPESGVPLRHAVAASCVVPMLFPAVTINGNRYMDGGLVSHLNATAAPPSDVLVVVSCHPLGGHGGAADSDRSASTIRADAEMAQLRENTRLVAVEPDFGDLEAPVKMLDPETAGRALHIGRRQAEREGAAIRAAWDV</sequence>
<dbReference type="PROSITE" id="PS51635">
    <property type="entry name" value="PNPLA"/>
    <property type="match status" value="1"/>
</dbReference>
<dbReference type="PANTHER" id="PTHR14226:SF57">
    <property type="entry name" value="BLR7027 PROTEIN"/>
    <property type="match status" value="1"/>
</dbReference>
<dbReference type="PANTHER" id="PTHR14226">
    <property type="entry name" value="NEUROPATHY TARGET ESTERASE/SWISS CHEESE D.MELANOGASTER"/>
    <property type="match status" value="1"/>
</dbReference>
<dbReference type="RefSeq" id="WP_013227407.1">
    <property type="nucleotide sequence ID" value="NC_014318.1"/>
</dbReference>
<proteinExistence type="predicted"/>
<dbReference type="Pfam" id="PF01734">
    <property type="entry name" value="Patatin"/>
    <property type="match status" value="1"/>
</dbReference>
<feature type="domain" description="PNPLA" evidence="5">
    <location>
        <begin position="13"/>
        <end position="205"/>
    </location>
</feature>
<evidence type="ECO:0000256" key="1">
    <source>
        <dbReference type="ARBA" id="ARBA00022801"/>
    </source>
</evidence>
<reference evidence="6 7" key="1">
    <citation type="journal article" date="2010" name="Cell Res.">
        <title>Complete genome sequence of the rifamycin SV-producing Amycolatopsis mediterranei U32 revealed its genetic characteristics in phylogeny and metabolism.</title>
        <authorList>
            <person name="Zhao W."/>
            <person name="Zhong Y."/>
            <person name="Yuan H."/>
            <person name="Wang J."/>
            <person name="Zheng H."/>
            <person name="Wang Y."/>
            <person name="Cen X."/>
            <person name="Xu F."/>
            <person name="Bai J."/>
            <person name="Han X."/>
            <person name="Lu G."/>
            <person name="Zhu Y."/>
            <person name="Shao Z."/>
            <person name="Yan H."/>
            <person name="Li C."/>
            <person name="Peng N."/>
            <person name="Zhang Z."/>
            <person name="Zhang Y."/>
            <person name="Lin W."/>
            <person name="Fan Y."/>
            <person name="Qin Z."/>
            <person name="Hu Y."/>
            <person name="Zhu B."/>
            <person name="Wang S."/>
            <person name="Ding X."/>
            <person name="Zhao G.P."/>
        </authorList>
    </citation>
    <scope>NUCLEOTIDE SEQUENCE [LARGE SCALE GENOMIC DNA]</scope>
    <source>
        <strain evidence="7">U-32</strain>
    </source>
</reference>
<dbReference type="Gene3D" id="3.40.1090.10">
    <property type="entry name" value="Cytosolic phospholipase A2 catalytic domain"/>
    <property type="match status" value="2"/>
</dbReference>
<dbReference type="HOGENOM" id="CLU_055284_1_0_11"/>
<keyword evidence="1 4" id="KW-0378">Hydrolase</keyword>
<dbReference type="GO" id="GO:0016042">
    <property type="term" value="P:lipid catabolic process"/>
    <property type="evidence" value="ECO:0007669"/>
    <property type="project" value="UniProtKB-UniRule"/>
</dbReference>
<evidence type="ECO:0000313" key="7">
    <source>
        <dbReference type="Proteomes" id="UP000000328"/>
    </source>
</evidence>
<feature type="short sequence motif" description="GXSXG" evidence="4">
    <location>
        <begin position="48"/>
        <end position="52"/>
    </location>
</feature>
<feature type="short sequence motif" description="GXGXXG" evidence="4">
    <location>
        <begin position="17"/>
        <end position="22"/>
    </location>
</feature>